<keyword evidence="4" id="KW-1133">Transmembrane helix</keyword>
<keyword evidence="4" id="KW-0812">Transmembrane</keyword>
<feature type="transmembrane region" description="Helical" evidence="4">
    <location>
        <begin position="54"/>
        <end position="71"/>
    </location>
</feature>
<feature type="transmembrane region" description="Helical" evidence="4">
    <location>
        <begin position="77"/>
        <end position="94"/>
    </location>
</feature>
<evidence type="ECO:0000256" key="3">
    <source>
        <dbReference type="ARBA" id="ARBA00022691"/>
    </source>
</evidence>
<dbReference type="Proteomes" id="UP000603602">
    <property type="component" value="Unassembled WGS sequence"/>
</dbReference>
<keyword evidence="3" id="KW-0949">S-adenosyl-L-methionine</keyword>
<keyword evidence="1 5" id="KW-0489">Methyltransferase</keyword>
<dbReference type="RefSeq" id="WP_187719046.1">
    <property type="nucleotide sequence ID" value="NZ_JACTAH010000002.1"/>
</dbReference>
<dbReference type="InterPro" id="IPR026170">
    <property type="entry name" value="FAM173A/B"/>
</dbReference>
<organism evidence="5 6">
    <name type="scientific">Thauera sedimentorum</name>
    <dbReference type="NCBI Taxonomy" id="2767595"/>
    <lineage>
        <taxon>Bacteria</taxon>
        <taxon>Pseudomonadati</taxon>
        <taxon>Pseudomonadota</taxon>
        <taxon>Betaproteobacteria</taxon>
        <taxon>Rhodocyclales</taxon>
        <taxon>Zoogloeaceae</taxon>
        <taxon>Thauera</taxon>
    </lineage>
</organism>
<dbReference type="GO" id="GO:0032259">
    <property type="term" value="P:methylation"/>
    <property type="evidence" value="ECO:0007669"/>
    <property type="project" value="UniProtKB-KW"/>
</dbReference>
<comment type="caution">
    <text evidence="5">The sequence shown here is derived from an EMBL/GenBank/DDBJ whole genome shotgun (WGS) entry which is preliminary data.</text>
</comment>
<protein>
    <submittedName>
        <fullName evidence="5">Class I SAM-dependent methyltransferase</fullName>
    </submittedName>
</protein>
<keyword evidence="2" id="KW-0808">Transferase</keyword>
<dbReference type="PANTHER" id="PTHR13610:SF9">
    <property type="entry name" value="FI06469P"/>
    <property type="match status" value="1"/>
</dbReference>
<gene>
    <name evidence="5" type="ORF">IFO67_15410</name>
</gene>
<proteinExistence type="predicted"/>
<reference evidence="6" key="1">
    <citation type="submission" date="2023-07" db="EMBL/GenBank/DDBJ databases">
        <title>Thauera sp. CAU 1555 isolated from sand of Yaerae Beach.</title>
        <authorList>
            <person name="Kim W."/>
        </authorList>
    </citation>
    <scope>NUCLEOTIDE SEQUENCE [LARGE SCALE GENOMIC DNA]</scope>
    <source>
        <strain evidence="6">CAU 1555</strain>
    </source>
</reference>
<accession>A0ABR9BDJ3</accession>
<keyword evidence="6" id="KW-1185">Reference proteome</keyword>
<dbReference type="PANTHER" id="PTHR13610">
    <property type="entry name" value="METHYLTRANSFERASE DOMAIN-CONTAINING PROTEIN"/>
    <property type="match status" value="1"/>
</dbReference>
<dbReference type="GO" id="GO:0008168">
    <property type="term" value="F:methyltransferase activity"/>
    <property type="evidence" value="ECO:0007669"/>
    <property type="project" value="UniProtKB-KW"/>
</dbReference>
<evidence type="ECO:0000256" key="4">
    <source>
        <dbReference type="SAM" id="Phobius"/>
    </source>
</evidence>
<name>A0ABR9BDJ3_9RHOO</name>
<evidence type="ECO:0000256" key="2">
    <source>
        <dbReference type="ARBA" id="ARBA00022679"/>
    </source>
</evidence>
<evidence type="ECO:0000313" key="6">
    <source>
        <dbReference type="Proteomes" id="UP000603602"/>
    </source>
</evidence>
<sequence>MPPALKALAAQLGGWAIAWLLARSGLLPAGLWALVAAQAAGAALAAAALRSARWWLPIHLAFTPLAVLAHGLGLHPAWYLGVFLLLLAIYWTSFRTQVPLYLSNRHTAAEVARLLPADRPASLLDIGSGTGSLLRPLARLRPDCRFTGIEAAPAPHWVARLLGLRLGNLTLERGDFFAAPWSTYDVVYAFLSPVPMAMVWKKACAEMRPDSLLLSNSFPVPGAEPAFVVEVADRRRTRLYAYHPAGPVRKGSK</sequence>
<dbReference type="Gene3D" id="3.40.50.150">
    <property type="entry name" value="Vaccinia Virus protein VP39"/>
    <property type="match status" value="1"/>
</dbReference>
<dbReference type="EMBL" id="JACYTO010000002">
    <property type="protein sequence ID" value="MBD8504282.1"/>
    <property type="molecule type" value="Genomic_DNA"/>
</dbReference>
<evidence type="ECO:0000313" key="5">
    <source>
        <dbReference type="EMBL" id="MBD8504282.1"/>
    </source>
</evidence>
<dbReference type="SUPFAM" id="SSF53335">
    <property type="entry name" value="S-adenosyl-L-methionine-dependent methyltransferases"/>
    <property type="match status" value="1"/>
</dbReference>
<dbReference type="InterPro" id="IPR029063">
    <property type="entry name" value="SAM-dependent_MTases_sf"/>
</dbReference>
<keyword evidence="4" id="KW-0472">Membrane</keyword>
<evidence type="ECO:0000256" key="1">
    <source>
        <dbReference type="ARBA" id="ARBA00022603"/>
    </source>
</evidence>
<dbReference type="Pfam" id="PF13489">
    <property type="entry name" value="Methyltransf_23"/>
    <property type="match status" value="1"/>
</dbReference>